<sequence length="143" mass="15688">MSTRTLEFVLAIALAGGERRQSSLLRDLFADCASKSAIPTLAYRARKLGIATEFIPMRASYRMLTPVVIDAVELLDALRSGDVRTALWLYSGPCLANSRSPLAIETRELIDTRLTRAVLATGDRAFIEFAATKLDAVELRSGR</sequence>
<comment type="caution">
    <text evidence="1">The sequence shown here is derived from an EMBL/GenBank/DDBJ whole genome shotgun (WGS) entry which is preliminary data.</text>
</comment>
<organism evidence="1 2">
    <name type="scientific">Nocardia jiangxiensis</name>
    <dbReference type="NCBI Taxonomy" id="282685"/>
    <lineage>
        <taxon>Bacteria</taxon>
        <taxon>Bacillati</taxon>
        <taxon>Actinomycetota</taxon>
        <taxon>Actinomycetes</taxon>
        <taxon>Mycobacteriales</taxon>
        <taxon>Nocardiaceae</taxon>
        <taxon>Nocardia</taxon>
    </lineage>
</organism>
<evidence type="ECO:0000313" key="1">
    <source>
        <dbReference type="EMBL" id="MFF3566438.1"/>
    </source>
</evidence>
<evidence type="ECO:0000313" key="2">
    <source>
        <dbReference type="Proteomes" id="UP001601992"/>
    </source>
</evidence>
<dbReference type="RefSeq" id="WP_157186443.1">
    <property type="nucleotide sequence ID" value="NZ_JBIAQY010000001.1"/>
</dbReference>
<reference evidence="1 2" key="1">
    <citation type="submission" date="2024-10" db="EMBL/GenBank/DDBJ databases">
        <title>The Natural Products Discovery Center: Release of the First 8490 Sequenced Strains for Exploring Actinobacteria Biosynthetic Diversity.</title>
        <authorList>
            <person name="Kalkreuter E."/>
            <person name="Kautsar S.A."/>
            <person name="Yang D."/>
            <person name="Bader C.D."/>
            <person name="Teijaro C.N."/>
            <person name="Fluegel L."/>
            <person name="Davis C.M."/>
            <person name="Simpson J.R."/>
            <person name="Lauterbach L."/>
            <person name="Steele A.D."/>
            <person name="Gui C."/>
            <person name="Meng S."/>
            <person name="Li G."/>
            <person name="Viehrig K."/>
            <person name="Ye F."/>
            <person name="Su P."/>
            <person name="Kiefer A.F."/>
            <person name="Nichols A."/>
            <person name="Cepeda A.J."/>
            <person name="Yan W."/>
            <person name="Fan B."/>
            <person name="Jiang Y."/>
            <person name="Adhikari A."/>
            <person name="Zheng C.-J."/>
            <person name="Schuster L."/>
            <person name="Cowan T.M."/>
            <person name="Smanski M.J."/>
            <person name="Chevrette M.G."/>
            <person name="De Carvalho L.P.S."/>
            <person name="Shen B."/>
        </authorList>
    </citation>
    <scope>NUCLEOTIDE SEQUENCE [LARGE SCALE GENOMIC DNA]</scope>
    <source>
        <strain evidence="1 2">NPDC002593</strain>
    </source>
</reference>
<keyword evidence="2" id="KW-1185">Reference proteome</keyword>
<proteinExistence type="predicted"/>
<protein>
    <submittedName>
        <fullName evidence="1">Uncharacterized protein</fullName>
    </submittedName>
</protein>
<gene>
    <name evidence="1" type="ORF">ACFYXQ_01495</name>
</gene>
<name>A0ABW6RSS1_9NOCA</name>
<dbReference type="EMBL" id="JBIAQY010000001">
    <property type="protein sequence ID" value="MFF3566438.1"/>
    <property type="molecule type" value="Genomic_DNA"/>
</dbReference>
<dbReference type="Proteomes" id="UP001601992">
    <property type="component" value="Unassembled WGS sequence"/>
</dbReference>
<accession>A0ABW6RSS1</accession>